<dbReference type="EMBL" id="AMCI01005583">
    <property type="protein sequence ID" value="EJW95863.1"/>
    <property type="molecule type" value="Genomic_DNA"/>
</dbReference>
<proteinExistence type="predicted"/>
<dbReference type="InterPro" id="IPR036890">
    <property type="entry name" value="HATPase_C_sf"/>
</dbReference>
<gene>
    <name evidence="1" type="ORF">EVA_16029</name>
</gene>
<organism evidence="1">
    <name type="scientific">gut metagenome</name>
    <dbReference type="NCBI Taxonomy" id="749906"/>
    <lineage>
        <taxon>unclassified sequences</taxon>
        <taxon>metagenomes</taxon>
        <taxon>organismal metagenomes</taxon>
    </lineage>
</organism>
<dbReference type="SUPFAM" id="SSF55874">
    <property type="entry name" value="ATPase domain of HSP90 chaperone/DNA topoisomerase II/histidine kinase"/>
    <property type="match status" value="1"/>
</dbReference>
<comment type="caution">
    <text evidence="1">The sequence shown here is derived from an EMBL/GenBank/DDBJ whole genome shotgun (WGS) entry which is preliminary data.</text>
</comment>
<name>J9FN33_9ZZZZ</name>
<evidence type="ECO:0000313" key="1">
    <source>
        <dbReference type="EMBL" id="EJW95863.1"/>
    </source>
</evidence>
<dbReference type="AlphaFoldDB" id="J9FN33"/>
<reference evidence="1" key="1">
    <citation type="journal article" date="2012" name="PLoS ONE">
        <title>Gene sets for utilization of primary and secondary nutrition supplies in the distal gut of endangered iberian lynx.</title>
        <authorList>
            <person name="Alcaide M."/>
            <person name="Messina E."/>
            <person name="Richter M."/>
            <person name="Bargiela R."/>
            <person name="Peplies J."/>
            <person name="Huws S.A."/>
            <person name="Newbold C.J."/>
            <person name="Golyshin P.N."/>
            <person name="Simon M.A."/>
            <person name="Lopez G."/>
            <person name="Yakimov M.M."/>
            <person name="Ferrer M."/>
        </authorList>
    </citation>
    <scope>NUCLEOTIDE SEQUENCE</scope>
</reference>
<evidence type="ECO:0008006" key="2">
    <source>
        <dbReference type="Google" id="ProtNLM"/>
    </source>
</evidence>
<accession>J9FN33</accession>
<sequence>MDICLLLEKNQLTLKIVNDGKSFQVTPLAGSGIGLATIQERVKSINGHLSLYCQDNSQYLELKVKAL</sequence>
<dbReference type="Gene3D" id="3.30.565.10">
    <property type="entry name" value="Histidine kinase-like ATPase, C-terminal domain"/>
    <property type="match status" value="1"/>
</dbReference>
<protein>
    <recommendedName>
        <fullName evidence="2">GHKL domain-containing protein</fullName>
    </recommendedName>
</protein>